<sequence length="50" mass="5337">MLEPWPIGPSGKRLPGSFRGLLGMNRPAVDNSATGIVDPCRTDDPVGERC</sequence>
<dbReference type="Proteomes" id="UP000018781">
    <property type="component" value="Chromosome"/>
</dbReference>
<evidence type="ECO:0000313" key="2">
    <source>
        <dbReference type="Proteomes" id="UP000018781"/>
    </source>
</evidence>
<dbReference type="KEGG" id="rpy:Y013_01690"/>
<organism evidence="1 2">
    <name type="scientific">Rhodococcus pyridinivorans SB3094</name>
    <dbReference type="NCBI Taxonomy" id="1435356"/>
    <lineage>
        <taxon>Bacteria</taxon>
        <taxon>Bacillati</taxon>
        <taxon>Actinomycetota</taxon>
        <taxon>Actinomycetes</taxon>
        <taxon>Mycobacteriales</taxon>
        <taxon>Nocardiaceae</taxon>
        <taxon>Rhodococcus</taxon>
    </lineage>
</organism>
<dbReference type="AlphaFoldDB" id="V9XJC0"/>
<reference evidence="1 2" key="1">
    <citation type="journal article" date="2014" name="Genome Announc.">
        <title>Complete Genome of Rhodococcus pyridinivorans SB3094, a Methyl-Ethyl-Ketone-Degrading Bacterium Used for Bioaugmentation.</title>
        <authorList>
            <person name="Dueholm M.S."/>
            <person name="Albertsen M."/>
            <person name="D'Imperio S."/>
            <person name="Tale V.P."/>
            <person name="Lewis D."/>
            <person name="Nielsen P.H."/>
            <person name="Nielsen J.L."/>
        </authorList>
    </citation>
    <scope>NUCLEOTIDE SEQUENCE [LARGE SCALE GENOMIC DNA]</scope>
    <source>
        <strain evidence="1 2">SB3094</strain>
    </source>
</reference>
<name>V9XJC0_9NOCA</name>
<accession>V9XJC0</accession>
<dbReference type="EMBL" id="CP006996">
    <property type="protein sequence ID" value="AHD23556.1"/>
    <property type="molecule type" value="Genomic_DNA"/>
</dbReference>
<gene>
    <name evidence="1" type="ORF">Y013_01690</name>
</gene>
<evidence type="ECO:0000313" key="1">
    <source>
        <dbReference type="EMBL" id="AHD23556.1"/>
    </source>
</evidence>
<dbReference type="HOGENOM" id="CLU_3122111_0_0_11"/>
<proteinExistence type="predicted"/>
<protein>
    <submittedName>
        <fullName evidence="1">Uncharacterized protein</fullName>
    </submittedName>
</protein>